<keyword evidence="1" id="KW-0812">Transmembrane</keyword>
<evidence type="ECO:0008006" key="5">
    <source>
        <dbReference type="Google" id="ProtNLM"/>
    </source>
</evidence>
<keyword evidence="4" id="KW-1185">Reference proteome</keyword>
<reference evidence="3" key="1">
    <citation type="journal article" date="2019" name="bioRxiv">
        <title>The Genome of the Zebra Mussel, Dreissena polymorpha: A Resource for Invasive Species Research.</title>
        <authorList>
            <person name="McCartney M.A."/>
            <person name="Auch B."/>
            <person name="Kono T."/>
            <person name="Mallez S."/>
            <person name="Zhang Y."/>
            <person name="Obille A."/>
            <person name="Becker A."/>
            <person name="Abrahante J.E."/>
            <person name="Garbe J."/>
            <person name="Badalamenti J.P."/>
            <person name="Herman A."/>
            <person name="Mangelson H."/>
            <person name="Liachko I."/>
            <person name="Sullivan S."/>
            <person name="Sone E.D."/>
            <person name="Koren S."/>
            <person name="Silverstein K.A.T."/>
            <person name="Beckman K.B."/>
            <person name="Gohl D.M."/>
        </authorList>
    </citation>
    <scope>NUCLEOTIDE SEQUENCE</scope>
    <source>
        <strain evidence="3">Duluth1</strain>
        <tissue evidence="3">Whole animal</tissue>
    </source>
</reference>
<keyword evidence="1" id="KW-0472">Membrane</keyword>
<keyword evidence="2" id="KW-0732">Signal</keyword>
<feature type="chain" id="PRO_5039446789" description="ZP domain-containing protein" evidence="2">
    <location>
        <begin position="27"/>
        <end position="396"/>
    </location>
</feature>
<evidence type="ECO:0000313" key="4">
    <source>
        <dbReference type="Proteomes" id="UP000828390"/>
    </source>
</evidence>
<reference evidence="3" key="2">
    <citation type="submission" date="2020-11" db="EMBL/GenBank/DDBJ databases">
        <authorList>
            <person name="McCartney M.A."/>
            <person name="Auch B."/>
            <person name="Kono T."/>
            <person name="Mallez S."/>
            <person name="Becker A."/>
            <person name="Gohl D.M."/>
            <person name="Silverstein K.A.T."/>
            <person name="Koren S."/>
            <person name="Bechman K.B."/>
            <person name="Herman A."/>
            <person name="Abrahante J.E."/>
            <person name="Garbe J."/>
        </authorList>
    </citation>
    <scope>NUCLEOTIDE SEQUENCE</scope>
    <source>
        <strain evidence="3">Duluth1</strain>
        <tissue evidence="3">Whole animal</tissue>
    </source>
</reference>
<comment type="caution">
    <text evidence="3">The sequence shown here is derived from an EMBL/GenBank/DDBJ whole genome shotgun (WGS) entry which is preliminary data.</text>
</comment>
<sequence>MSKSETNHAVMYRVFLAAYLSTLVCGTTFPSGSGNVTLAPASSIAVIQMIDNTGAVTKEATTNDNVRLRIKTFTSTEYASPLVDRCWYGPLSVSVEDRGKTKLTTIAKKGCGTAWPLKAEKEGFLDNGPHELLTSLFSLSPLNQTEFSYTEFTCEIVICGRDQNCSLTCPHKRDGDFREVPDARHVNVSTVIYVQKVAATPKPTSERSDGVIIGPELAGKQEEARSTDRKSFLEENQPYFLLATLGSVTLTLICSLFLGYKYIANANRKRANNKKAELVSRDQTDVKSHVVSPPPVYSKEGIWMTPESRLPEPRYQGEEERYMLVHPVKTPRPYDDRCEVMIRSPPGGELFPEARVHGRSPVSLNSDGHQRIRSRGTDEIVGAALKEYFENRGLNL</sequence>
<gene>
    <name evidence="3" type="ORF">DPMN_069976</name>
</gene>
<evidence type="ECO:0000313" key="3">
    <source>
        <dbReference type="EMBL" id="KAH3710492.1"/>
    </source>
</evidence>
<dbReference type="Proteomes" id="UP000828390">
    <property type="component" value="Unassembled WGS sequence"/>
</dbReference>
<proteinExistence type="predicted"/>
<accession>A0A9D4BVC1</accession>
<evidence type="ECO:0000256" key="1">
    <source>
        <dbReference type="SAM" id="Phobius"/>
    </source>
</evidence>
<protein>
    <recommendedName>
        <fullName evidence="5">ZP domain-containing protein</fullName>
    </recommendedName>
</protein>
<evidence type="ECO:0000256" key="2">
    <source>
        <dbReference type="SAM" id="SignalP"/>
    </source>
</evidence>
<dbReference type="OrthoDB" id="6202283at2759"/>
<name>A0A9D4BVC1_DREPO</name>
<dbReference type="AlphaFoldDB" id="A0A9D4BVC1"/>
<keyword evidence="1" id="KW-1133">Transmembrane helix</keyword>
<dbReference type="EMBL" id="JAIWYP010000014">
    <property type="protein sequence ID" value="KAH3710492.1"/>
    <property type="molecule type" value="Genomic_DNA"/>
</dbReference>
<feature type="transmembrane region" description="Helical" evidence="1">
    <location>
        <begin position="239"/>
        <end position="260"/>
    </location>
</feature>
<feature type="signal peptide" evidence="2">
    <location>
        <begin position="1"/>
        <end position="26"/>
    </location>
</feature>
<organism evidence="3 4">
    <name type="scientific">Dreissena polymorpha</name>
    <name type="common">Zebra mussel</name>
    <name type="synonym">Mytilus polymorpha</name>
    <dbReference type="NCBI Taxonomy" id="45954"/>
    <lineage>
        <taxon>Eukaryota</taxon>
        <taxon>Metazoa</taxon>
        <taxon>Spiralia</taxon>
        <taxon>Lophotrochozoa</taxon>
        <taxon>Mollusca</taxon>
        <taxon>Bivalvia</taxon>
        <taxon>Autobranchia</taxon>
        <taxon>Heteroconchia</taxon>
        <taxon>Euheterodonta</taxon>
        <taxon>Imparidentia</taxon>
        <taxon>Neoheterodontei</taxon>
        <taxon>Myida</taxon>
        <taxon>Dreissenoidea</taxon>
        <taxon>Dreissenidae</taxon>
        <taxon>Dreissena</taxon>
    </lineage>
</organism>